<evidence type="ECO:0000313" key="3">
    <source>
        <dbReference type="Proteomes" id="UP000321085"/>
    </source>
</evidence>
<dbReference type="Proteomes" id="UP000321085">
    <property type="component" value="Unassembled WGS sequence"/>
</dbReference>
<proteinExistence type="predicted"/>
<organism evidence="2 3">
    <name type="scientific">Microvirga aerophila</name>
    <dbReference type="NCBI Taxonomy" id="670291"/>
    <lineage>
        <taxon>Bacteria</taxon>
        <taxon>Pseudomonadati</taxon>
        <taxon>Pseudomonadota</taxon>
        <taxon>Alphaproteobacteria</taxon>
        <taxon>Hyphomicrobiales</taxon>
        <taxon>Methylobacteriaceae</taxon>
        <taxon>Microvirga</taxon>
    </lineage>
</organism>
<comment type="caution">
    <text evidence="2">The sequence shown here is derived from an EMBL/GenBank/DDBJ whole genome shotgun (WGS) entry which is preliminary data.</text>
</comment>
<dbReference type="AlphaFoldDB" id="A0A512BNP0"/>
<accession>A0A512BNP0</accession>
<dbReference type="EMBL" id="BJYU01000011">
    <property type="protein sequence ID" value="GEO13535.1"/>
    <property type="molecule type" value="Genomic_DNA"/>
</dbReference>
<reference evidence="2 3" key="1">
    <citation type="submission" date="2019-07" db="EMBL/GenBank/DDBJ databases">
        <title>Whole genome shotgun sequence of Microvirga aerophila NBRC 106136.</title>
        <authorList>
            <person name="Hosoyama A."/>
            <person name="Uohara A."/>
            <person name="Ohji S."/>
            <person name="Ichikawa N."/>
        </authorList>
    </citation>
    <scope>NUCLEOTIDE SEQUENCE [LARGE SCALE GENOMIC DNA]</scope>
    <source>
        <strain evidence="2 3">NBRC 106136</strain>
    </source>
</reference>
<feature type="compositionally biased region" description="Basic and acidic residues" evidence="1">
    <location>
        <begin position="157"/>
        <end position="179"/>
    </location>
</feature>
<evidence type="ECO:0000256" key="1">
    <source>
        <dbReference type="SAM" id="MobiDB-lite"/>
    </source>
</evidence>
<sequence>MSETPLAWFNLAHVDLYDAATLHNAQTPSGGFYSAPVRFLYFHSIELFLKARLRLRGIEDKILERKPYGRNLTYLLRLCEFAQANEEFTWYQLSMWAARLAPSIFETKSHEWMRTQWRRCAADPHRYRITADDIAWQLQVTNDERLESKLKTIGAIDKPKPERERDRRTKDAARKREARAANGATPSHATTTSC</sequence>
<dbReference type="RefSeq" id="WP_114185624.1">
    <property type="nucleotide sequence ID" value="NZ_BJYU01000011.1"/>
</dbReference>
<feature type="compositionally biased region" description="Polar residues" evidence="1">
    <location>
        <begin position="184"/>
        <end position="194"/>
    </location>
</feature>
<protein>
    <submittedName>
        <fullName evidence="2">Uncharacterized protein</fullName>
    </submittedName>
</protein>
<dbReference type="OrthoDB" id="8023766at2"/>
<name>A0A512BNP0_9HYPH</name>
<keyword evidence="3" id="KW-1185">Reference proteome</keyword>
<gene>
    <name evidence="2" type="ORF">MAE02_12310</name>
</gene>
<evidence type="ECO:0000313" key="2">
    <source>
        <dbReference type="EMBL" id="GEO13535.1"/>
    </source>
</evidence>
<feature type="region of interest" description="Disordered" evidence="1">
    <location>
        <begin position="154"/>
        <end position="194"/>
    </location>
</feature>